<dbReference type="GO" id="GO:0005829">
    <property type="term" value="C:cytosol"/>
    <property type="evidence" value="ECO:0007669"/>
    <property type="project" value="TreeGrafter"/>
</dbReference>
<evidence type="ECO:0000313" key="5">
    <source>
        <dbReference type="EMBL" id="KAJ4747461.1"/>
    </source>
</evidence>
<accession>A0AAV8BY39</accession>
<dbReference type="FunFam" id="3.90.70.80:FF:000007">
    <property type="entry name" value="OTU domain-containing protein"/>
    <property type="match status" value="1"/>
</dbReference>
<dbReference type="Pfam" id="PF02338">
    <property type="entry name" value="OTU"/>
    <property type="match status" value="1"/>
</dbReference>
<evidence type="ECO:0000259" key="4">
    <source>
        <dbReference type="PROSITE" id="PS50802"/>
    </source>
</evidence>
<feature type="domain" description="OTU" evidence="4">
    <location>
        <begin position="142"/>
        <end position="280"/>
    </location>
</feature>
<organism evidence="5 7">
    <name type="scientific">Rhynchospora pubera</name>
    <dbReference type="NCBI Taxonomy" id="906938"/>
    <lineage>
        <taxon>Eukaryota</taxon>
        <taxon>Viridiplantae</taxon>
        <taxon>Streptophyta</taxon>
        <taxon>Embryophyta</taxon>
        <taxon>Tracheophyta</taxon>
        <taxon>Spermatophyta</taxon>
        <taxon>Magnoliopsida</taxon>
        <taxon>Liliopsida</taxon>
        <taxon>Poales</taxon>
        <taxon>Cyperaceae</taxon>
        <taxon>Cyperoideae</taxon>
        <taxon>Rhynchosporeae</taxon>
        <taxon>Rhynchospora</taxon>
    </lineage>
</organism>
<dbReference type="CDD" id="cd22760">
    <property type="entry name" value="OTU_plant_OTU4-like"/>
    <property type="match status" value="1"/>
</dbReference>
<comment type="catalytic activity">
    <reaction evidence="1 3">
        <text>Thiol-dependent hydrolysis of ester, thioester, amide, peptide and isopeptide bonds formed by the C-terminal Gly of ubiquitin (a 76-residue protein attached to proteins as an intracellular targeting signal).</text>
        <dbReference type="EC" id="3.4.19.12"/>
    </reaction>
</comment>
<dbReference type="GO" id="GO:0030968">
    <property type="term" value="P:endoplasmic reticulum unfolded protein response"/>
    <property type="evidence" value="ECO:0007669"/>
    <property type="project" value="TreeGrafter"/>
</dbReference>
<dbReference type="GO" id="GO:0004843">
    <property type="term" value="F:cysteine-type deubiquitinase activity"/>
    <property type="evidence" value="ECO:0007669"/>
    <property type="project" value="UniProtKB-UniRule"/>
</dbReference>
<keyword evidence="3" id="KW-0963">Cytoplasm</keyword>
<keyword evidence="3" id="KW-0833">Ubl conjugation pathway</keyword>
<comment type="function">
    <text evidence="3">Hydrolase that can remove conjugated ubiquitin from proteins and may therefore play an important regulatory role at the level of protein turnover by preventing degradation.</text>
</comment>
<dbReference type="InterPro" id="IPR003323">
    <property type="entry name" value="OTU_dom"/>
</dbReference>
<keyword evidence="2 3" id="KW-0378">Hydrolase</keyword>
<reference evidence="5" key="1">
    <citation type="submission" date="2022-08" db="EMBL/GenBank/DDBJ databases">
        <authorList>
            <person name="Marques A."/>
        </authorList>
    </citation>
    <scope>NUCLEOTIDE SEQUENCE</scope>
    <source>
        <strain evidence="5">RhyPub2mFocal</strain>
        <tissue evidence="5">Leaves</tissue>
    </source>
</reference>
<keyword evidence="3" id="KW-0645">Protease</keyword>
<dbReference type="Gene3D" id="3.90.70.80">
    <property type="match status" value="1"/>
</dbReference>
<dbReference type="InterPro" id="IPR038765">
    <property type="entry name" value="Papain-like_cys_pep_sf"/>
</dbReference>
<dbReference type="PANTHER" id="PTHR13312">
    <property type="entry name" value="HIV-INDUCED PROTEIN-7-LIKE PROTEASE"/>
    <property type="match status" value="1"/>
</dbReference>
<evidence type="ECO:0000313" key="7">
    <source>
        <dbReference type="Proteomes" id="UP001140206"/>
    </source>
</evidence>
<evidence type="ECO:0000313" key="6">
    <source>
        <dbReference type="EMBL" id="KAJ4799566.1"/>
    </source>
</evidence>
<protein>
    <recommendedName>
        <fullName evidence="3">Ubiquitin thioesterase OTU</fullName>
        <ecNumber evidence="3">3.4.19.12</ecNumber>
    </recommendedName>
</protein>
<dbReference type="AlphaFoldDB" id="A0AAV8BY39"/>
<dbReference type="InterPro" id="IPR047947">
    <property type="entry name" value="OTU4_OTU"/>
</dbReference>
<keyword evidence="7" id="KW-1185">Reference proteome</keyword>
<dbReference type="EMBL" id="JAMFTS010000002">
    <property type="protein sequence ID" value="KAJ4799566.1"/>
    <property type="molecule type" value="Genomic_DNA"/>
</dbReference>
<comment type="caution">
    <text evidence="5">The sequence shown here is derived from an EMBL/GenBank/DDBJ whole genome shotgun (WGS) entry which is preliminary data.</text>
</comment>
<dbReference type="GO" id="GO:0016579">
    <property type="term" value="P:protein deubiquitination"/>
    <property type="evidence" value="ECO:0007669"/>
    <property type="project" value="TreeGrafter"/>
</dbReference>
<dbReference type="PANTHER" id="PTHR13312:SF5">
    <property type="entry name" value="UBIQUITIN THIOESTERASE OTU"/>
    <property type="match status" value="1"/>
</dbReference>
<name>A0AAV8BY39_9POAL</name>
<gene>
    <name evidence="6" type="ORF">LUZ62_050812</name>
    <name evidence="5" type="ORF">LUZ62_081866</name>
</gene>
<dbReference type="GO" id="GO:0036503">
    <property type="term" value="P:ERAD pathway"/>
    <property type="evidence" value="ECO:0007669"/>
    <property type="project" value="TreeGrafter"/>
</dbReference>
<dbReference type="Proteomes" id="UP001140206">
    <property type="component" value="Chromosome 5"/>
</dbReference>
<dbReference type="PROSITE" id="PS50802">
    <property type="entry name" value="OTU"/>
    <property type="match status" value="1"/>
</dbReference>
<dbReference type="EC" id="3.4.19.12" evidence="3"/>
<proteinExistence type="predicted"/>
<dbReference type="SUPFAM" id="SSF54001">
    <property type="entry name" value="Cysteine proteinases"/>
    <property type="match status" value="1"/>
</dbReference>
<evidence type="ECO:0000256" key="2">
    <source>
        <dbReference type="ARBA" id="ARBA00022801"/>
    </source>
</evidence>
<evidence type="ECO:0000256" key="1">
    <source>
        <dbReference type="ARBA" id="ARBA00000707"/>
    </source>
</evidence>
<dbReference type="GO" id="GO:0005634">
    <property type="term" value="C:nucleus"/>
    <property type="evidence" value="ECO:0007669"/>
    <property type="project" value="TreeGrafter"/>
</dbReference>
<keyword evidence="3" id="KW-0788">Thiol protease</keyword>
<dbReference type="EMBL" id="JAMFTS010000005">
    <property type="protein sequence ID" value="KAJ4747461.1"/>
    <property type="molecule type" value="Genomic_DNA"/>
</dbReference>
<evidence type="ECO:0000256" key="3">
    <source>
        <dbReference type="RuleBase" id="RU367104"/>
    </source>
</evidence>
<comment type="subcellular location">
    <subcellularLocation>
        <location evidence="3">Cytoplasm</location>
    </subcellularLocation>
</comment>
<sequence>MLRYIPGVFLHRSIYPCSLYSHPFQLQRRYYRHLNFTVSKQNRAFHFKNMVSMVSLMGHQLRVGLSSRSQSINLRLNMPIARVKWNMRHVPSGKIGGLLFLSFAVSEPAYAETPDEKSKGSSPKCVESSLTSSHGKIVHTDYTVIGIPGDGRCLFRSVAHGARMRSGQPLPDEVLQRQLADELREKVADEFIKRRSETEWFVEGDFDTYVSHIRKPHVWGGEPELFMASHVLKMPITVYMHDEEAGGLIAIAEYGQEYGKDDPIRVLYHGFGHYDALSLHATKAPQSRL</sequence>
<dbReference type="Proteomes" id="UP001140206">
    <property type="component" value="Chromosome 2"/>
</dbReference>